<feature type="binding site" evidence="17">
    <location>
        <position position="153"/>
    </location>
    <ligand>
        <name>UDP-N-acetyl-alpha-D-glucosamine</name>
        <dbReference type="ChEBI" id="CHEBI:57705"/>
    </ligand>
</feature>
<feature type="binding site" evidence="17">
    <location>
        <begin position="384"/>
        <end position="385"/>
    </location>
    <ligand>
        <name>acetyl-CoA</name>
        <dbReference type="ChEBI" id="CHEBI:57288"/>
    </ligand>
</feature>
<evidence type="ECO:0000259" key="18">
    <source>
        <dbReference type="Pfam" id="PF12804"/>
    </source>
</evidence>
<dbReference type="GO" id="GO:0008360">
    <property type="term" value="P:regulation of cell shape"/>
    <property type="evidence" value="ECO:0007669"/>
    <property type="project" value="UniProtKB-KW"/>
</dbReference>
<dbReference type="PANTHER" id="PTHR43584">
    <property type="entry name" value="NUCLEOTIDYL TRANSFERASE"/>
    <property type="match status" value="1"/>
</dbReference>
<evidence type="ECO:0000256" key="9">
    <source>
        <dbReference type="ARBA" id="ARBA00022960"/>
    </source>
</evidence>
<feature type="binding site" evidence="17">
    <location>
        <position position="349"/>
    </location>
    <ligand>
        <name>UDP-N-acetyl-alpha-D-glucosamine</name>
        <dbReference type="ChEBI" id="CHEBI:57705"/>
    </ligand>
</feature>
<dbReference type="Proteomes" id="UP000449710">
    <property type="component" value="Unassembled WGS sequence"/>
</dbReference>
<evidence type="ECO:0000256" key="15">
    <source>
        <dbReference type="ARBA" id="ARBA00048493"/>
    </source>
</evidence>
<comment type="cofactor">
    <cofactor evidence="17">
        <name>Mg(2+)</name>
        <dbReference type="ChEBI" id="CHEBI:18420"/>
    </cofactor>
    <text evidence="17">Binds 1 Mg(2+) ion per subunit.</text>
</comment>
<comment type="catalytic activity">
    <reaction evidence="14 17">
        <text>alpha-D-glucosamine 1-phosphate + acetyl-CoA = N-acetyl-alpha-D-glucosamine 1-phosphate + CoA + H(+)</text>
        <dbReference type="Rhea" id="RHEA:13725"/>
        <dbReference type="ChEBI" id="CHEBI:15378"/>
        <dbReference type="ChEBI" id="CHEBI:57287"/>
        <dbReference type="ChEBI" id="CHEBI:57288"/>
        <dbReference type="ChEBI" id="CHEBI:57776"/>
        <dbReference type="ChEBI" id="CHEBI:58516"/>
        <dbReference type="EC" id="2.3.1.157"/>
    </reaction>
</comment>
<comment type="pathway">
    <text evidence="17">Nucleotide-sugar biosynthesis; UDP-N-acetyl-alpha-D-glucosamine biosynthesis; N-acetyl-alpha-D-glucosamine 1-phosphate from alpha-D-glucosamine 6-phosphate (route II): step 2/2.</text>
</comment>
<comment type="pathway">
    <text evidence="17">Bacterial outer membrane biogenesis; LPS lipid A biosynthesis.</text>
</comment>
<feature type="region of interest" description="Linker" evidence="17">
    <location>
        <begin position="229"/>
        <end position="249"/>
    </location>
</feature>
<feature type="binding site" evidence="17">
    <location>
        <begin position="8"/>
        <end position="11"/>
    </location>
    <ligand>
        <name>UDP-N-acetyl-alpha-D-glucosamine</name>
        <dbReference type="ChEBI" id="CHEBI:57705"/>
    </ligand>
</feature>
<evidence type="ECO:0000256" key="4">
    <source>
        <dbReference type="ARBA" id="ARBA00022679"/>
    </source>
</evidence>
<evidence type="ECO:0000256" key="17">
    <source>
        <dbReference type="HAMAP-Rule" id="MF_01631"/>
    </source>
</evidence>
<dbReference type="InterPro" id="IPR005882">
    <property type="entry name" value="Bifunctional_GlmU"/>
</dbReference>
<comment type="caution">
    <text evidence="17">Lacks conserved residue(s) required for the propagation of feature annotation.</text>
</comment>
<proteinExistence type="inferred from homology"/>
<dbReference type="EMBL" id="SUMG01000016">
    <property type="protein sequence ID" value="NBG89061.1"/>
    <property type="molecule type" value="Genomic_DNA"/>
</dbReference>
<feature type="binding site" evidence="17">
    <location>
        <begin position="77"/>
        <end position="78"/>
    </location>
    <ligand>
        <name>UDP-N-acetyl-alpha-D-glucosamine</name>
        <dbReference type="ChEBI" id="CHEBI:57705"/>
    </ligand>
</feature>
<dbReference type="GO" id="GO:0016020">
    <property type="term" value="C:membrane"/>
    <property type="evidence" value="ECO:0007669"/>
    <property type="project" value="GOC"/>
</dbReference>
<dbReference type="InterPro" id="IPR038009">
    <property type="entry name" value="GlmU_C_LbH"/>
</dbReference>
<comment type="similarity">
    <text evidence="1 17">In the C-terminal section; belongs to the transferase hexapeptide repeat family.</text>
</comment>
<keyword evidence="12 17" id="KW-0012">Acyltransferase</keyword>
<dbReference type="GO" id="GO:0009252">
    <property type="term" value="P:peptidoglycan biosynthetic process"/>
    <property type="evidence" value="ECO:0007669"/>
    <property type="project" value="UniProtKB-UniRule"/>
</dbReference>
<dbReference type="NCBIfam" id="TIGR01173">
    <property type="entry name" value="glmU"/>
    <property type="match status" value="1"/>
</dbReference>
<dbReference type="CDD" id="cd02540">
    <property type="entry name" value="GT2_GlmU_N_bac"/>
    <property type="match status" value="1"/>
</dbReference>
<dbReference type="HAMAP" id="MF_01631">
    <property type="entry name" value="GlmU"/>
    <property type="match status" value="1"/>
</dbReference>
<keyword evidence="10 17" id="KW-0573">Peptidoglycan synthesis</keyword>
<evidence type="ECO:0000256" key="10">
    <source>
        <dbReference type="ARBA" id="ARBA00022984"/>
    </source>
</evidence>
<evidence type="ECO:0000256" key="7">
    <source>
        <dbReference type="ARBA" id="ARBA00022737"/>
    </source>
</evidence>
<protein>
    <recommendedName>
        <fullName evidence="17">Bifunctional protein GlmU</fullName>
    </recommendedName>
    <domain>
        <recommendedName>
            <fullName evidence="17">UDP-N-acetylglucosamine pyrophosphorylase</fullName>
            <ecNumber evidence="17">2.7.7.23</ecNumber>
        </recommendedName>
        <alternativeName>
            <fullName evidence="17">N-acetylglucosamine-1-phosphate uridyltransferase</fullName>
        </alternativeName>
    </domain>
    <domain>
        <recommendedName>
            <fullName evidence="17">Glucosamine-1-phosphate N-acetyltransferase</fullName>
            <ecNumber evidence="17">2.3.1.157</ecNumber>
        </recommendedName>
    </domain>
</protein>
<dbReference type="CDD" id="cd03353">
    <property type="entry name" value="LbH_GlmU_C"/>
    <property type="match status" value="1"/>
</dbReference>
<feature type="region of interest" description="Pyrophosphorylase" evidence="17">
    <location>
        <begin position="1"/>
        <end position="228"/>
    </location>
</feature>
<feature type="binding site" evidence="17">
    <location>
        <position position="421"/>
    </location>
    <ligand>
        <name>acetyl-CoA</name>
        <dbReference type="ChEBI" id="CHEBI:57288"/>
    </ligand>
</feature>
<keyword evidence="8 17" id="KW-0460">Magnesium</keyword>
<dbReference type="GO" id="GO:0000902">
    <property type="term" value="P:cell morphogenesis"/>
    <property type="evidence" value="ECO:0007669"/>
    <property type="project" value="UniProtKB-UniRule"/>
</dbReference>
<dbReference type="EC" id="2.7.7.23" evidence="17"/>
<feature type="binding site" evidence="17">
    <location>
        <position position="403"/>
    </location>
    <ligand>
        <name>acetyl-CoA</name>
        <dbReference type="ChEBI" id="CHEBI:57288"/>
    </ligand>
</feature>
<evidence type="ECO:0000256" key="6">
    <source>
        <dbReference type="ARBA" id="ARBA00022723"/>
    </source>
</evidence>
<evidence type="ECO:0000256" key="11">
    <source>
        <dbReference type="ARBA" id="ARBA00023268"/>
    </source>
</evidence>
<accession>A0AA43XMF1</accession>
<feature type="binding site" evidence="17">
    <location>
        <position position="101"/>
    </location>
    <ligand>
        <name>Mg(2+)</name>
        <dbReference type="ChEBI" id="CHEBI:18420"/>
    </ligand>
</feature>
<dbReference type="InterPro" id="IPR050065">
    <property type="entry name" value="GlmU-like"/>
</dbReference>
<evidence type="ECO:0000259" key="19">
    <source>
        <dbReference type="Pfam" id="PF25087"/>
    </source>
</evidence>
<dbReference type="GO" id="GO:0005737">
    <property type="term" value="C:cytoplasm"/>
    <property type="evidence" value="ECO:0007669"/>
    <property type="project" value="UniProtKB-SubCell"/>
</dbReference>
<evidence type="ECO:0000256" key="12">
    <source>
        <dbReference type="ARBA" id="ARBA00023315"/>
    </source>
</evidence>
<dbReference type="SUPFAM" id="SSF51161">
    <property type="entry name" value="Trimeric LpxA-like enzymes"/>
    <property type="match status" value="1"/>
</dbReference>
<feature type="binding site" evidence="17">
    <location>
        <position position="226"/>
    </location>
    <ligand>
        <name>Mg(2+)</name>
        <dbReference type="ChEBI" id="CHEBI:18420"/>
    </ligand>
</feature>
<keyword evidence="3 17" id="KW-0963">Cytoplasm</keyword>
<feature type="binding site" evidence="17">
    <location>
        <position position="438"/>
    </location>
    <ligand>
        <name>acetyl-CoA</name>
        <dbReference type="ChEBI" id="CHEBI:57288"/>
    </ligand>
</feature>
<gene>
    <name evidence="17 20" type="primary">glmU</name>
    <name evidence="20" type="ORF">ISALK_11230</name>
</gene>
<evidence type="ECO:0000256" key="8">
    <source>
        <dbReference type="ARBA" id="ARBA00022842"/>
    </source>
</evidence>
<keyword evidence="11 17" id="KW-0511">Multifunctional enzyme</keyword>
<dbReference type="Gene3D" id="2.160.10.10">
    <property type="entry name" value="Hexapeptide repeat proteins"/>
    <property type="match status" value="1"/>
</dbReference>
<feature type="binding site" evidence="17">
    <location>
        <position position="22"/>
    </location>
    <ligand>
        <name>UDP-N-acetyl-alpha-D-glucosamine</name>
        <dbReference type="ChEBI" id="CHEBI:57705"/>
    </ligand>
</feature>
<dbReference type="InterPro" id="IPR011004">
    <property type="entry name" value="Trimer_LpxA-like_sf"/>
</dbReference>
<keyword evidence="7 17" id="KW-0677">Repeat</keyword>
<name>A0AA43XMF1_9CLOT</name>
<dbReference type="InterPro" id="IPR056729">
    <property type="entry name" value="GMPPB_C"/>
</dbReference>
<feature type="binding site" evidence="17">
    <location>
        <position position="138"/>
    </location>
    <ligand>
        <name>UDP-N-acetyl-alpha-D-glucosamine</name>
        <dbReference type="ChEBI" id="CHEBI:57705"/>
    </ligand>
</feature>
<comment type="function">
    <text evidence="16 17">Catalyzes the last two sequential reactions in the de novo biosynthetic pathway for UDP-N-acetylglucosamine (UDP-GlcNAc). The C-terminal domain catalyzes the transfer of acetyl group from acetyl coenzyme A to glucosamine-1-phosphate (GlcN-1-P) to produce N-acetylglucosamine-1-phosphate (GlcNAc-1-P), which is converted into UDP-GlcNAc by the transfer of uridine 5-monophosphate (from uridine 5-triphosphate), a reaction catalyzed by the N-terminal domain.</text>
</comment>
<dbReference type="Pfam" id="PF12804">
    <property type="entry name" value="NTP_transf_3"/>
    <property type="match status" value="1"/>
</dbReference>
<feature type="binding site" evidence="17">
    <location>
        <position position="331"/>
    </location>
    <ligand>
        <name>UDP-N-acetyl-alpha-D-glucosamine</name>
        <dbReference type="ChEBI" id="CHEBI:57705"/>
    </ligand>
</feature>
<dbReference type="SUPFAM" id="SSF53448">
    <property type="entry name" value="Nucleotide-diphospho-sugar transferases"/>
    <property type="match status" value="1"/>
</dbReference>
<feature type="binding site" evidence="17">
    <location>
        <position position="72"/>
    </location>
    <ligand>
        <name>UDP-N-acetyl-alpha-D-glucosamine</name>
        <dbReference type="ChEBI" id="CHEBI:57705"/>
    </ligand>
</feature>
<evidence type="ECO:0000256" key="1">
    <source>
        <dbReference type="ARBA" id="ARBA00007707"/>
    </source>
</evidence>
<dbReference type="RefSeq" id="WP_160722351.1">
    <property type="nucleotide sequence ID" value="NZ_SUMG01000016.1"/>
</dbReference>
<evidence type="ECO:0000313" key="20">
    <source>
        <dbReference type="EMBL" id="NBG89061.1"/>
    </source>
</evidence>
<dbReference type="NCBIfam" id="NF010934">
    <property type="entry name" value="PRK14354.1"/>
    <property type="match status" value="1"/>
</dbReference>
<comment type="catalytic activity">
    <reaction evidence="15 17">
        <text>N-acetyl-alpha-D-glucosamine 1-phosphate + UTP + H(+) = UDP-N-acetyl-alpha-D-glucosamine + diphosphate</text>
        <dbReference type="Rhea" id="RHEA:13509"/>
        <dbReference type="ChEBI" id="CHEBI:15378"/>
        <dbReference type="ChEBI" id="CHEBI:33019"/>
        <dbReference type="ChEBI" id="CHEBI:46398"/>
        <dbReference type="ChEBI" id="CHEBI:57705"/>
        <dbReference type="ChEBI" id="CHEBI:57776"/>
        <dbReference type="EC" id="2.7.7.23"/>
    </reaction>
</comment>
<evidence type="ECO:0000256" key="13">
    <source>
        <dbReference type="ARBA" id="ARBA00023316"/>
    </source>
</evidence>
<dbReference type="Pfam" id="PF25087">
    <property type="entry name" value="GMPPB_C"/>
    <property type="match status" value="1"/>
</dbReference>
<feature type="domain" description="MobA-like NTP transferase" evidence="18">
    <location>
        <begin position="5"/>
        <end position="143"/>
    </location>
</feature>
<dbReference type="InterPro" id="IPR025877">
    <property type="entry name" value="MobA-like_NTP_Trfase"/>
</dbReference>
<comment type="pathway">
    <text evidence="17">Nucleotide-sugar biosynthesis; UDP-N-acetyl-alpha-D-glucosamine biosynthesis; UDP-N-acetyl-alpha-D-glucosamine from N-acetyl-alpha-D-glucosamine 1-phosphate: step 1/1.</text>
</comment>
<evidence type="ECO:0000256" key="3">
    <source>
        <dbReference type="ARBA" id="ARBA00022490"/>
    </source>
</evidence>
<keyword evidence="5 17" id="KW-0548">Nucleotidyltransferase</keyword>
<feature type="binding site" evidence="17">
    <location>
        <begin position="99"/>
        <end position="101"/>
    </location>
    <ligand>
        <name>UDP-N-acetyl-alpha-D-glucosamine</name>
        <dbReference type="ChEBI" id="CHEBI:57705"/>
    </ligand>
</feature>
<dbReference type="GO" id="GO:0003977">
    <property type="term" value="F:UDP-N-acetylglucosamine diphosphorylase activity"/>
    <property type="evidence" value="ECO:0007669"/>
    <property type="project" value="UniProtKB-UniRule"/>
</dbReference>
<evidence type="ECO:0000256" key="16">
    <source>
        <dbReference type="ARBA" id="ARBA00049628"/>
    </source>
</evidence>
<comment type="subunit">
    <text evidence="17">Homotrimer.</text>
</comment>
<dbReference type="PANTHER" id="PTHR43584:SF3">
    <property type="entry name" value="BIFUNCTIONAL PROTEIN GLMU"/>
    <property type="match status" value="1"/>
</dbReference>
<comment type="caution">
    <text evidence="20">The sequence shown here is derived from an EMBL/GenBank/DDBJ whole genome shotgun (WGS) entry which is preliminary data.</text>
</comment>
<keyword evidence="4 17" id="KW-0808">Transferase</keyword>
<reference evidence="20 21" key="1">
    <citation type="submission" date="2019-04" db="EMBL/GenBank/DDBJ databases">
        <title>Isachenkonia alkalipeptolytica gen. nov. sp. nov. a new anaerobic, alkiliphilic organothrophic bacterium capable to reduce synthesized ferrihydrite isolated from a soda lake.</title>
        <authorList>
            <person name="Toshchakov S.V."/>
            <person name="Zavarzina D.G."/>
            <person name="Zhilina T.N."/>
            <person name="Kostrikina N.A."/>
            <person name="Kublanov I.V."/>
        </authorList>
    </citation>
    <scope>NUCLEOTIDE SEQUENCE [LARGE SCALE GENOMIC DNA]</scope>
    <source>
        <strain evidence="20 21">Z-1701</strain>
    </source>
</reference>
<dbReference type="GO" id="GO:0071555">
    <property type="term" value="P:cell wall organization"/>
    <property type="evidence" value="ECO:0007669"/>
    <property type="project" value="UniProtKB-KW"/>
</dbReference>
<feature type="binding site" evidence="17">
    <location>
        <position position="375"/>
    </location>
    <ligand>
        <name>UDP-N-acetyl-alpha-D-glucosamine</name>
        <dbReference type="ChEBI" id="CHEBI:57705"/>
    </ligand>
</feature>
<dbReference type="GO" id="GO:0000287">
    <property type="term" value="F:magnesium ion binding"/>
    <property type="evidence" value="ECO:0007669"/>
    <property type="project" value="UniProtKB-UniRule"/>
</dbReference>
<feature type="binding site" evidence="17">
    <location>
        <position position="168"/>
    </location>
    <ligand>
        <name>UDP-N-acetyl-alpha-D-glucosamine</name>
        <dbReference type="ChEBI" id="CHEBI:57705"/>
    </ligand>
</feature>
<evidence type="ECO:0000256" key="2">
    <source>
        <dbReference type="ARBA" id="ARBA00007947"/>
    </source>
</evidence>
<feature type="region of interest" description="N-acetyltransferase" evidence="17">
    <location>
        <begin position="250"/>
        <end position="459"/>
    </location>
</feature>
<keyword evidence="21" id="KW-1185">Reference proteome</keyword>
<sequence>MAIQAIILAAGQGTRMKSKIPKVLHKVSGKSMLQHVLDNGRKSLVDQSTVVIGRGADMVRESLPQNVGTVVQKEQLGTGHAVMVAVDEIQEEGITLVLYGDAPLIRGETLDKLMAYHSREGHQATVLTAELEEPFGYGRIVRDEEGLLEGIVEERDARDEERQIKEINSGIYCFDSKELKNTLPKLNNDNAQGEYYLTDILGILRKEGKKVGAYITDDYEDIMAVNSRVQLAEVQKIMNRRIVEKHMENGVTVINPENTYIEEEVLIGQDTVIEPGVMLKGKTVIGEEVTLKANTVIENSQVDDKVTVENSTIKDSIVGAGSIIGPYAYLRPKSTLGKRVKIGDFVEVKNSVIGDDSKASHLAYIGDADIGKHVNIGCGVIFVNYDGQSKHRSTVKDHAFVGSNSNLVAPVTVEEYGYIACGSNITKEVPKGALAIERGEQHNIDGWVKKKFKNLKEEL</sequence>
<comment type="subcellular location">
    <subcellularLocation>
        <location evidence="17">Cytoplasm</location>
    </subcellularLocation>
</comment>
<feature type="domain" description="Mannose-1-phosphate guanyltransferase C-terminal" evidence="19">
    <location>
        <begin position="258"/>
        <end position="326"/>
    </location>
</feature>
<comment type="similarity">
    <text evidence="2 17">In the N-terminal section; belongs to the N-acetylglucosamine-1-phosphate uridyltransferase family.</text>
</comment>
<evidence type="ECO:0000256" key="5">
    <source>
        <dbReference type="ARBA" id="ARBA00022695"/>
    </source>
</evidence>
<evidence type="ECO:0000313" key="21">
    <source>
        <dbReference type="Proteomes" id="UP000449710"/>
    </source>
</evidence>
<organism evidence="20 21">
    <name type="scientific">Isachenkonia alkalipeptolytica</name>
    <dbReference type="NCBI Taxonomy" id="2565777"/>
    <lineage>
        <taxon>Bacteria</taxon>
        <taxon>Bacillati</taxon>
        <taxon>Bacillota</taxon>
        <taxon>Clostridia</taxon>
        <taxon>Eubacteriales</taxon>
        <taxon>Clostridiaceae</taxon>
        <taxon>Isachenkonia</taxon>
    </lineage>
</organism>
<dbReference type="EC" id="2.3.1.157" evidence="17"/>
<dbReference type="InterPro" id="IPR029044">
    <property type="entry name" value="Nucleotide-diphossugar_trans"/>
</dbReference>
<evidence type="ECO:0000256" key="14">
    <source>
        <dbReference type="ARBA" id="ARBA00048247"/>
    </source>
</evidence>
<dbReference type="Gene3D" id="3.90.550.10">
    <property type="entry name" value="Spore Coat Polysaccharide Biosynthesis Protein SpsA, Chain A"/>
    <property type="match status" value="1"/>
</dbReference>
<dbReference type="AlphaFoldDB" id="A0AA43XMF1"/>
<keyword evidence="9 17" id="KW-0133">Cell shape</keyword>
<feature type="binding site" evidence="17">
    <location>
        <position position="364"/>
    </location>
    <ligand>
        <name>UDP-N-acetyl-alpha-D-glucosamine</name>
        <dbReference type="ChEBI" id="CHEBI:57705"/>
    </ligand>
</feature>
<keyword evidence="6 17" id="KW-0479">Metal-binding</keyword>
<dbReference type="GO" id="GO:0019134">
    <property type="term" value="F:glucosamine-1-phosphate N-acetyltransferase activity"/>
    <property type="evidence" value="ECO:0007669"/>
    <property type="project" value="UniProtKB-UniRule"/>
</dbReference>
<keyword evidence="13 17" id="KW-0961">Cell wall biogenesis/degradation</keyword>
<feature type="binding site" evidence="17">
    <location>
        <position position="226"/>
    </location>
    <ligand>
        <name>UDP-N-acetyl-alpha-D-glucosamine</name>
        <dbReference type="ChEBI" id="CHEBI:57705"/>
    </ligand>
</feature>
<dbReference type="GO" id="GO:0006048">
    <property type="term" value="P:UDP-N-acetylglucosamine biosynthetic process"/>
    <property type="evidence" value="ECO:0007669"/>
    <property type="project" value="InterPro"/>
</dbReference>
<feature type="active site" description="Proton acceptor" evidence="17">
    <location>
        <position position="361"/>
    </location>
</feature>
<dbReference type="GO" id="GO:0009245">
    <property type="term" value="P:lipid A biosynthetic process"/>
    <property type="evidence" value="ECO:0007669"/>
    <property type="project" value="UniProtKB-UniRule"/>
</dbReference>